<evidence type="ECO:0000256" key="2">
    <source>
        <dbReference type="SAM" id="MobiDB-lite"/>
    </source>
</evidence>
<dbReference type="EMBL" id="QLNQ01000028">
    <property type="protein sequence ID" value="RCK57683.1"/>
    <property type="molecule type" value="Genomic_DNA"/>
</dbReference>
<dbReference type="Proteomes" id="UP000253472">
    <property type="component" value="Unassembled WGS sequence"/>
</dbReference>
<evidence type="ECO:0000313" key="4">
    <source>
        <dbReference type="Proteomes" id="UP000253472"/>
    </source>
</evidence>
<feature type="coiled-coil region" evidence="1">
    <location>
        <begin position="131"/>
        <end position="179"/>
    </location>
</feature>
<dbReference type="OrthoDB" id="4082794at2759"/>
<comment type="caution">
    <text evidence="3">The sequence shown here is derived from an EMBL/GenBank/DDBJ whole genome shotgun (WGS) entry which is preliminary data.</text>
</comment>
<dbReference type="AlphaFoldDB" id="A0A367XVN9"/>
<proteinExistence type="predicted"/>
<sequence>MSSQLTKQDTKQAELKEYLEEQGKKSGDETRSLVSSTLKVETNTEDIKSLILKLEKSVQALEEKLPPTDIIHQITAPIIAELQAVSLDAKTVQLLESILETTKKSTQKDPTLDLILQKLDGLGKAQPSATQENLEEKYNKLEAKYAELCKSYTAKFDDYKRLQKNYQELQEQIESTQIPTTNRESKMENLNNFHKLKVGQIEKNDFISERKRIASTPMVKLRNTNFSNNSDEE</sequence>
<evidence type="ECO:0000313" key="3">
    <source>
        <dbReference type="EMBL" id="RCK57683.1"/>
    </source>
</evidence>
<feature type="region of interest" description="Disordered" evidence="2">
    <location>
        <begin position="1"/>
        <end position="39"/>
    </location>
</feature>
<protein>
    <submittedName>
        <fullName evidence="3">Uncharacterized protein</fullName>
    </submittedName>
</protein>
<feature type="compositionally biased region" description="Basic and acidic residues" evidence="2">
    <location>
        <begin position="8"/>
        <end position="31"/>
    </location>
</feature>
<accession>A0A367XVN9</accession>
<gene>
    <name evidence="3" type="ORF">Cantr_06987</name>
</gene>
<keyword evidence="1" id="KW-0175">Coiled coil</keyword>
<evidence type="ECO:0000256" key="1">
    <source>
        <dbReference type="SAM" id="Coils"/>
    </source>
</evidence>
<name>A0A367XVN9_9ASCO</name>
<organism evidence="3 4">
    <name type="scientific">Candida viswanathii</name>
    <dbReference type="NCBI Taxonomy" id="5486"/>
    <lineage>
        <taxon>Eukaryota</taxon>
        <taxon>Fungi</taxon>
        <taxon>Dikarya</taxon>
        <taxon>Ascomycota</taxon>
        <taxon>Saccharomycotina</taxon>
        <taxon>Pichiomycetes</taxon>
        <taxon>Debaryomycetaceae</taxon>
        <taxon>Candida/Lodderomyces clade</taxon>
        <taxon>Candida</taxon>
    </lineage>
</organism>
<reference evidence="3 4" key="1">
    <citation type="submission" date="2018-06" db="EMBL/GenBank/DDBJ databases">
        <title>Whole genome sequencing of Candida tropicalis (genome annotated by CSBL at Korea University).</title>
        <authorList>
            <person name="Ahn J."/>
        </authorList>
    </citation>
    <scope>NUCLEOTIDE SEQUENCE [LARGE SCALE GENOMIC DNA]</scope>
    <source>
        <strain evidence="3 4">ATCC 20962</strain>
    </source>
</reference>
<keyword evidence="4" id="KW-1185">Reference proteome</keyword>